<name>A0A7H1PR84_9ACTN</name>
<accession>A0A7H1PR84</accession>
<dbReference type="GeneID" id="91459892"/>
<dbReference type="PANTHER" id="PTHR48081">
    <property type="entry name" value="AB HYDROLASE SUPERFAMILY PROTEIN C4A8.06C"/>
    <property type="match status" value="1"/>
</dbReference>
<proteinExistence type="predicted"/>
<dbReference type="RefSeq" id="WP_037664112.1">
    <property type="nucleotide sequence ID" value="NZ_CP051006.1"/>
</dbReference>
<keyword evidence="1 3" id="KW-0378">Hydrolase</keyword>
<protein>
    <submittedName>
        <fullName evidence="3">Alpha/beta hydrolase</fullName>
    </submittedName>
</protein>
<gene>
    <name evidence="3" type="ORF">HEP81_00227</name>
</gene>
<dbReference type="PANTHER" id="PTHR48081:SF8">
    <property type="entry name" value="ALPHA_BETA HYDROLASE FOLD-3 DOMAIN-CONTAINING PROTEIN-RELATED"/>
    <property type="match status" value="1"/>
</dbReference>
<dbReference type="AlphaFoldDB" id="A0A7H1PR84"/>
<evidence type="ECO:0000256" key="1">
    <source>
        <dbReference type="ARBA" id="ARBA00022801"/>
    </source>
</evidence>
<dbReference type="InterPro" id="IPR050300">
    <property type="entry name" value="GDXG_lipolytic_enzyme"/>
</dbReference>
<evidence type="ECO:0000313" key="3">
    <source>
        <dbReference type="EMBL" id="QNT90564.1"/>
    </source>
</evidence>
<dbReference type="KEGG" id="sgf:HEP81_00227"/>
<dbReference type="EMBL" id="CP051006">
    <property type="protein sequence ID" value="QNT90564.1"/>
    <property type="molecule type" value="Genomic_DNA"/>
</dbReference>
<reference evidence="3 4" key="1">
    <citation type="submission" date="2020-04" db="EMBL/GenBank/DDBJ databases">
        <title>Characterization and engineering of Streptomyces griseofuscus DSM40191 as a potential heterologous host for expression of BGCs.</title>
        <authorList>
            <person name="Gren T."/>
            <person name="Whitford C.M."/>
            <person name="Mohite O.S."/>
            <person name="Joergensen T.S."/>
            <person name="Nielsen J.B."/>
            <person name="Lee S.Y."/>
            <person name="Weber T."/>
        </authorList>
    </citation>
    <scope>NUCLEOTIDE SEQUENCE [LARGE SCALE GENOMIC DNA]</scope>
    <source>
        <strain evidence="3 4">DSM 40191</strain>
    </source>
</reference>
<organism evidence="3 4">
    <name type="scientific">Streptomyces griseofuscus</name>
    <dbReference type="NCBI Taxonomy" id="146922"/>
    <lineage>
        <taxon>Bacteria</taxon>
        <taxon>Bacillati</taxon>
        <taxon>Actinomycetota</taxon>
        <taxon>Actinomycetes</taxon>
        <taxon>Kitasatosporales</taxon>
        <taxon>Streptomycetaceae</taxon>
        <taxon>Streptomyces</taxon>
    </lineage>
</organism>
<dbReference type="GO" id="GO:0016787">
    <property type="term" value="F:hydrolase activity"/>
    <property type="evidence" value="ECO:0007669"/>
    <property type="project" value="UniProtKB-KW"/>
</dbReference>
<dbReference type="Pfam" id="PF07859">
    <property type="entry name" value="Abhydrolase_3"/>
    <property type="match status" value="1"/>
</dbReference>
<feature type="domain" description="Alpha/beta hydrolase fold-3" evidence="2">
    <location>
        <begin position="90"/>
        <end position="298"/>
    </location>
</feature>
<dbReference type="SUPFAM" id="SSF53474">
    <property type="entry name" value="alpha/beta-Hydrolases"/>
    <property type="match status" value="1"/>
</dbReference>
<dbReference type="Proteomes" id="UP000516422">
    <property type="component" value="Chromosome"/>
</dbReference>
<sequence length="326" mass="34222">MAAIPFDAALLDGYRAVRETGAGPMSLERLSSVRTEDAAEVPTLDELRRGGQFEVTSVPVPGASGASETELLICTPAAVAGPAASRPVLYFVHGGGYFSGDPRHLFFIKPLLSEAERLGASLISAGYRLAPEHPYPAPLDDVYAGLLWTAEHAAELGLDADRIVVAGTSAGGGLAAALSLSVRDKGGPQLVGQLLMCPMLDDRNDTASAHQMDGVDLWDRSWNGFGWTALLGSACGTPDVSPYAAPARATDLSGLPPAFIDVGSAETLRDEAVAYADRIWRAGGSAELHVWSGGYHAFDLVVPDAAISRAAWQARRSWLERVLAAA</sequence>
<dbReference type="InterPro" id="IPR013094">
    <property type="entry name" value="AB_hydrolase_3"/>
</dbReference>
<dbReference type="InterPro" id="IPR029058">
    <property type="entry name" value="AB_hydrolase_fold"/>
</dbReference>
<evidence type="ECO:0000259" key="2">
    <source>
        <dbReference type="Pfam" id="PF07859"/>
    </source>
</evidence>
<evidence type="ECO:0000313" key="4">
    <source>
        <dbReference type="Proteomes" id="UP000516422"/>
    </source>
</evidence>
<dbReference type="Gene3D" id="3.40.50.1820">
    <property type="entry name" value="alpha/beta hydrolase"/>
    <property type="match status" value="1"/>
</dbReference>